<evidence type="ECO:0000256" key="3">
    <source>
        <dbReference type="ARBA" id="ARBA00022723"/>
    </source>
</evidence>
<dbReference type="GO" id="GO:0009898">
    <property type="term" value="C:cytoplasmic side of plasma membrane"/>
    <property type="evidence" value="ECO:0007669"/>
    <property type="project" value="TreeGrafter"/>
</dbReference>
<dbReference type="Pfam" id="PF21355">
    <property type="entry name" value="TRAF-mep_MATH"/>
    <property type="match status" value="1"/>
</dbReference>
<evidence type="ECO:0000313" key="16">
    <source>
        <dbReference type="RefSeq" id="XP_019619239.1"/>
    </source>
</evidence>
<dbReference type="Gene3D" id="3.30.40.10">
    <property type="entry name" value="Zinc/RING finger domain, C3HC4 (zinc finger)"/>
    <property type="match status" value="2"/>
</dbReference>
<dbReference type="InterPro" id="IPR008974">
    <property type="entry name" value="TRAF-like"/>
</dbReference>
<name>A0A6P4YAA9_BRABE</name>
<feature type="compositionally biased region" description="Low complexity" evidence="8">
    <location>
        <begin position="289"/>
        <end position="300"/>
    </location>
</feature>
<evidence type="ECO:0000313" key="14">
    <source>
        <dbReference type="RefSeq" id="XP_019619237.1"/>
    </source>
</evidence>
<dbReference type="InterPro" id="IPR013087">
    <property type="entry name" value="Znf_C2H2_type"/>
</dbReference>
<dbReference type="OrthoDB" id="6499288at2759"/>
<dbReference type="SUPFAM" id="SSF57850">
    <property type="entry name" value="RING/U-box"/>
    <property type="match status" value="1"/>
</dbReference>
<dbReference type="PANTHER" id="PTHR10131:SF138">
    <property type="entry name" value="RE66324P"/>
    <property type="match status" value="1"/>
</dbReference>
<dbReference type="GO" id="GO:0007165">
    <property type="term" value="P:signal transduction"/>
    <property type="evidence" value="ECO:0007669"/>
    <property type="project" value="InterPro"/>
</dbReference>
<dbReference type="Gene3D" id="1.20.5.170">
    <property type="match status" value="1"/>
</dbReference>
<evidence type="ECO:0000259" key="9">
    <source>
        <dbReference type="PROSITE" id="PS50144"/>
    </source>
</evidence>
<dbReference type="InterPro" id="IPR002083">
    <property type="entry name" value="MATH/TRAF_dom"/>
</dbReference>
<dbReference type="FunFam" id="2.60.210.10:FF:000021">
    <property type="entry name" value="Tumor necrosis factor receptor-associated factor 2"/>
    <property type="match status" value="1"/>
</dbReference>
<dbReference type="InterPro" id="IPR013083">
    <property type="entry name" value="Znf_RING/FYVE/PHD"/>
</dbReference>
<evidence type="ECO:0000259" key="11">
    <source>
        <dbReference type="PROSITE" id="PS50157"/>
    </source>
</evidence>
<dbReference type="GeneID" id="109466074"/>
<evidence type="ECO:0000313" key="15">
    <source>
        <dbReference type="RefSeq" id="XP_019619238.1"/>
    </source>
</evidence>
<dbReference type="RefSeq" id="XP_019619239.1">
    <property type="nucleotide sequence ID" value="XM_019763680.1"/>
</dbReference>
<evidence type="ECO:0000256" key="4">
    <source>
        <dbReference type="ARBA" id="ARBA00022737"/>
    </source>
</evidence>
<dbReference type="InterPro" id="IPR012227">
    <property type="entry name" value="TNF_rcpt-assoc_TRAF_met"/>
</dbReference>
<protein>
    <submittedName>
        <fullName evidence="13 14">TNF receptor-associated factor 2-like</fullName>
    </submittedName>
</protein>
<evidence type="ECO:0000259" key="10">
    <source>
        <dbReference type="PROSITE" id="PS50145"/>
    </source>
</evidence>
<feature type="region of interest" description="Disordered" evidence="8">
    <location>
        <begin position="281"/>
        <end position="300"/>
    </location>
</feature>
<dbReference type="SMART" id="SM00061">
    <property type="entry name" value="MATH"/>
    <property type="match status" value="1"/>
</dbReference>
<keyword evidence="12" id="KW-1185">Reference proteome</keyword>
<keyword evidence="2" id="KW-0963">Cytoplasm</keyword>
<keyword evidence="3 7" id="KW-0479">Metal-binding</keyword>
<accession>A0A6P4YAA9</accession>
<dbReference type="SUPFAM" id="SSF57997">
    <property type="entry name" value="Tropomyosin"/>
    <property type="match status" value="1"/>
</dbReference>
<dbReference type="Proteomes" id="UP000515135">
    <property type="component" value="Unplaced"/>
</dbReference>
<dbReference type="PIRSF" id="PIRSF015614">
    <property type="entry name" value="TRAF"/>
    <property type="match status" value="1"/>
</dbReference>
<proteinExistence type="predicted"/>
<gene>
    <name evidence="13 14 15 16" type="primary">LOC109466074</name>
</gene>
<reference evidence="13 14" key="1">
    <citation type="submission" date="2025-04" db="UniProtKB">
        <authorList>
            <consortium name="RefSeq"/>
        </authorList>
    </citation>
    <scope>IDENTIFICATION</scope>
    <source>
        <tissue evidence="13 14">Gonad</tissue>
    </source>
</reference>
<dbReference type="InterPro" id="IPR001293">
    <property type="entry name" value="Znf_TRAF"/>
</dbReference>
<dbReference type="RefSeq" id="XP_019619237.1">
    <property type="nucleotide sequence ID" value="XM_019763678.1"/>
</dbReference>
<dbReference type="Pfam" id="PF16673">
    <property type="entry name" value="TRAF_BIRC3_bd"/>
    <property type="match status" value="1"/>
</dbReference>
<dbReference type="InterPro" id="IPR032070">
    <property type="entry name" value="TRAF_BIRC3-bd"/>
</dbReference>
<feature type="domain" description="TRAF-type" evidence="10">
    <location>
        <begin position="159"/>
        <end position="214"/>
    </location>
</feature>
<dbReference type="RefSeq" id="XP_019619235.1">
    <property type="nucleotide sequence ID" value="XM_019763676.1"/>
</dbReference>
<evidence type="ECO:0000313" key="13">
    <source>
        <dbReference type="RefSeq" id="XP_019619235.1"/>
    </source>
</evidence>
<dbReference type="GO" id="GO:0042981">
    <property type="term" value="P:regulation of apoptotic process"/>
    <property type="evidence" value="ECO:0007669"/>
    <property type="project" value="InterPro"/>
</dbReference>
<keyword evidence="6 7" id="KW-0862">Zinc</keyword>
<keyword evidence="4" id="KW-0677">Repeat</keyword>
<dbReference type="PROSITE" id="PS50144">
    <property type="entry name" value="MATH"/>
    <property type="match status" value="1"/>
</dbReference>
<dbReference type="AlphaFoldDB" id="A0A6P4YAA9"/>
<evidence type="ECO:0000256" key="5">
    <source>
        <dbReference type="ARBA" id="ARBA00022771"/>
    </source>
</evidence>
<dbReference type="Pfam" id="PF02176">
    <property type="entry name" value="zf-TRAF"/>
    <property type="match status" value="1"/>
</dbReference>
<dbReference type="PANTHER" id="PTHR10131">
    <property type="entry name" value="TNF RECEPTOR ASSOCIATED FACTOR"/>
    <property type="match status" value="1"/>
</dbReference>
<feature type="domain" description="MATH" evidence="9">
    <location>
        <begin position="398"/>
        <end position="544"/>
    </location>
</feature>
<dbReference type="GO" id="GO:0005164">
    <property type="term" value="F:tumor necrosis factor receptor binding"/>
    <property type="evidence" value="ECO:0007669"/>
    <property type="project" value="TreeGrafter"/>
</dbReference>
<feature type="domain" description="C2H2-type" evidence="11">
    <location>
        <begin position="168"/>
        <end position="195"/>
    </location>
</feature>
<feature type="domain" description="TRAF-type" evidence="10">
    <location>
        <begin position="104"/>
        <end position="149"/>
    </location>
</feature>
<evidence type="ECO:0000256" key="2">
    <source>
        <dbReference type="ARBA" id="ARBA00022490"/>
    </source>
</evidence>
<dbReference type="KEGG" id="bbel:109466074"/>
<dbReference type="InterPro" id="IPR049342">
    <property type="entry name" value="TRAF1-6_MATH_dom"/>
</dbReference>
<dbReference type="FunFam" id="1.20.5.170:FF:000035">
    <property type="entry name" value="TNF receptor-associated factor"/>
    <property type="match status" value="1"/>
</dbReference>
<feature type="zinc finger region" description="TRAF-type" evidence="7">
    <location>
        <begin position="159"/>
        <end position="214"/>
    </location>
</feature>
<dbReference type="GO" id="GO:0008270">
    <property type="term" value="F:zinc ion binding"/>
    <property type="evidence" value="ECO:0007669"/>
    <property type="project" value="UniProtKB-KW"/>
</dbReference>
<evidence type="ECO:0000256" key="6">
    <source>
        <dbReference type="ARBA" id="ARBA00022833"/>
    </source>
</evidence>
<dbReference type="GO" id="GO:0043122">
    <property type="term" value="P:regulation of canonical NF-kappaB signal transduction"/>
    <property type="evidence" value="ECO:0007669"/>
    <property type="project" value="TreeGrafter"/>
</dbReference>
<evidence type="ECO:0000313" key="12">
    <source>
        <dbReference type="Proteomes" id="UP000515135"/>
    </source>
</evidence>
<dbReference type="SUPFAM" id="SSF49599">
    <property type="entry name" value="TRAF domain-like"/>
    <property type="match status" value="2"/>
</dbReference>
<dbReference type="Gene3D" id="2.60.210.10">
    <property type="entry name" value="Apoptosis, Tumor Necrosis Factor Receptor Associated Protein 2, Chain A"/>
    <property type="match status" value="1"/>
</dbReference>
<evidence type="ECO:0000256" key="1">
    <source>
        <dbReference type="ARBA" id="ARBA00004496"/>
    </source>
</evidence>
<dbReference type="GO" id="GO:0005737">
    <property type="term" value="C:cytoplasm"/>
    <property type="evidence" value="ECO:0007669"/>
    <property type="project" value="UniProtKB-SubCell"/>
</dbReference>
<dbReference type="PROSITE" id="PS50145">
    <property type="entry name" value="ZF_TRAF"/>
    <property type="match status" value="2"/>
</dbReference>
<feature type="zinc finger region" description="TRAF-type" evidence="7">
    <location>
        <begin position="104"/>
        <end position="149"/>
    </location>
</feature>
<evidence type="ECO:0000256" key="8">
    <source>
        <dbReference type="SAM" id="MobiDB-lite"/>
    </source>
</evidence>
<dbReference type="RefSeq" id="XP_019619238.1">
    <property type="nucleotide sequence ID" value="XM_019763679.1"/>
</dbReference>
<keyword evidence="5 7" id="KW-0863">Zinc-finger</keyword>
<sequence length="550" mass="62414">MPGFSVKIKGEGTDPKYCCSSCGLLLNEPRQTSCGHRYCKSSVEDLTRPDGGKCKVPSCGQQIKIEDVFPDKAIEREIQNIEVFCNNDDDGCKWQGLLKDLKIHRDECEHEKIACIHQDCGERIPRGELSKHLTDNCAFRSAVCQWCKEPHPFKDIAKHQESCPVAPARCKWCGKKGLTRAQLQDHQHPQTGDCPNMKLPCHFEPVGCQEKLERKQQGDHQKKTLTAHLNMVLAMILQLATNLEGLRDQDVESRENMRTAIPRLDKNIKDQGSKIAQLEQKVSAHQTEGATASGSGSSKALENRVEQIRAKVEDVIKKLAAWEPRVGTFEGIVAVLNREIEKCSSQMEAYERQRRQDREIIETLERKVRSLERIIALKDVALAEQDLRIQTLELTSYDGILTWKIPDFTRKRHDAITGKTASFYSPCFFTSRTGYKMCARIYLNGDGMGKGTHVSLFFVVMRGHFDGLLRWPFRQKVTFMLLDQNNREHVIDAFRPDPTSSSFQRPTSDMNIASGCPLFVPLSQLESSSHAYVRDDTMYLRVIVDTSDLN</sequence>
<dbReference type="PROSITE" id="PS50157">
    <property type="entry name" value="ZINC_FINGER_C2H2_2"/>
    <property type="match status" value="1"/>
</dbReference>
<comment type="subcellular location">
    <subcellularLocation>
        <location evidence="1">Cytoplasm</location>
    </subcellularLocation>
</comment>
<evidence type="ECO:0000256" key="7">
    <source>
        <dbReference type="PROSITE-ProRule" id="PRU00207"/>
    </source>
</evidence>
<organism evidence="12 16">
    <name type="scientific">Branchiostoma belcheri</name>
    <name type="common">Amphioxus</name>
    <dbReference type="NCBI Taxonomy" id="7741"/>
    <lineage>
        <taxon>Eukaryota</taxon>
        <taxon>Metazoa</taxon>
        <taxon>Chordata</taxon>
        <taxon>Cephalochordata</taxon>
        <taxon>Leptocardii</taxon>
        <taxon>Amphioxiformes</taxon>
        <taxon>Branchiostomatidae</taxon>
        <taxon>Branchiostoma</taxon>
    </lineage>
</organism>